<dbReference type="InterPro" id="IPR012657">
    <property type="entry name" value="23S_rRNA-intervening_sequence"/>
</dbReference>
<dbReference type="Gene3D" id="1.20.1440.60">
    <property type="entry name" value="23S rRNA-intervening sequence"/>
    <property type="match status" value="1"/>
</dbReference>
<reference evidence="1 2" key="1">
    <citation type="journal article" date="2016" name="Nat. Commun.">
        <title>Thousands of microbial genomes shed light on interconnected biogeochemical processes in an aquifer system.</title>
        <authorList>
            <person name="Anantharaman K."/>
            <person name="Brown C.T."/>
            <person name="Hug L.A."/>
            <person name="Sharon I."/>
            <person name="Castelle C.J."/>
            <person name="Probst A.J."/>
            <person name="Thomas B.C."/>
            <person name="Singh A."/>
            <person name="Wilkins M.J."/>
            <person name="Karaoz U."/>
            <person name="Brodie E.L."/>
            <person name="Williams K.H."/>
            <person name="Hubbard S.S."/>
            <person name="Banfield J.F."/>
        </authorList>
    </citation>
    <scope>NUCLEOTIDE SEQUENCE [LARGE SCALE GENOMIC DNA]</scope>
</reference>
<proteinExistence type="predicted"/>
<accession>A0A1F7GS48</accession>
<dbReference type="PANTHER" id="PTHR38471">
    <property type="entry name" value="FOUR HELIX BUNDLE PROTEIN"/>
    <property type="match status" value="1"/>
</dbReference>
<organism evidence="1 2">
    <name type="scientific">Candidatus Roizmanbacteria bacterium RIFCSPHIGHO2_01_FULL_39_8</name>
    <dbReference type="NCBI Taxonomy" id="1802033"/>
    <lineage>
        <taxon>Bacteria</taxon>
        <taxon>Candidatus Roizmaniibacteriota</taxon>
    </lineage>
</organism>
<dbReference type="Pfam" id="PF05635">
    <property type="entry name" value="23S_rRNA_IVP"/>
    <property type="match status" value="1"/>
</dbReference>
<comment type="caution">
    <text evidence="1">The sequence shown here is derived from an EMBL/GenBank/DDBJ whole genome shotgun (WGS) entry which is preliminary data.</text>
</comment>
<dbReference type="NCBIfam" id="TIGR02436">
    <property type="entry name" value="four helix bundle protein"/>
    <property type="match status" value="1"/>
</dbReference>
<gene>
    <name evidence="1" type="ORF">A2866_02070</name>
</gene>
<evidence type="ECO:0000313" key="2">
    <source>
        <dbReference type="Proteomes" id="UP000177026"/>
    </source>
</evidence>
<dbReference type="AlphaFoldDB" id="A0A1F7GS48"/>
<name>A0A1F7GS48_9BACT</name>
<protein>
    <submittedName>
        <fullName evidence="1">Four helix bundle protein</fullName>
    </submittedName>
</protein>
<dbReference type="EMBL" id="MFZI01000017">
    <property type="protein sequence ID" value="OGK21456.1"/>
    <property type="molecule type" value="Genomic_DNA"/>
</dbReference>
<evidence type="ECO:0000313" key="1">
    <source>
        <dbReference type="EMBL" id="OGK21456.1"/>
    </source>
</evidence>
<dbReference type="SUPFAM" id="SSF158446">
    <property type="entry name" value="IVS-encoded protein-like"/>
    <property type="match status" value="1"/>
</dbReference>
<dbReference type="Proteomes" id="UP000177026">
    <property type="component" value="Unassembled WGS sequence"/>
</dbReference>
<dbReference type="PIRSF" id="PIRSF035652">
    <property type="entry name" value="CHP02436"/>
    <property type="match status" value="1"/>
</dbReference>
<dbReference type="PANTHER" id="PTHR38471:SF2">
    <property type="entry name" value="FOUR HELIX BUNDLE PROTEIN"/>
    <property type="match status" value="1"/>
</dbReference>
<sequence length="116" mass="13205">MKYDLEERVEKYGEAIIEFAQKISLSSVTKPLLEQLVRSGTSIGANYFEANGASSKKDFINKIYICKKESKETQHWLRMVAKSNSSIKSKARYLFSEALQLGMIFSSIITKTKNKI</sequence>
<dbReference type="InterPro" id="IPR036583">
    <property type="entry name" value="23S_rRNA_IVS_sf"/>
</dbReference>